<proteinExistence type="predicted"/>
<dbReference type="Gene3D" id="3.30.565.10">
    <property type="entry name" value="Histidine kinase-like ATPase, C-terminal domain"/>
    <property type="match status" value="1"/>
</dbReference>
<evidence type="ECO:0000256" key="1">
    <source>
        <dbReference type="ARBA" id="ARBA00022801"/>
    </source>
</evidence>
<dbReference type="SUPFAM" id="SSF55874">
    <property type="entry name" value="ATPase domain of HSP90 chaperone/DNA topoisomerase II/histidine kinase"/>
    <property type="match status" value="1"/>
</dbReference>
<dbReference type="RefSeq" id="WP_017820227.1">
    <property type="nucleotide sequence ID" value="NC_022359.1"/>
</dbReference>
<dbReference type="InterPro" id="IPR001932">
    <property type="entry name" value="PPM-type_phosphatase-like_dom"/>
</dbReference>
<dbReference type="Gene3D" id="3.60.40.10">
    <property type="entry name" value="PPM-type phosphatase domain"/>
    <property type="match status" value="1"/>
</dbReference>
<accession>A0A2I3CRC1</accession>
<dbReference type="SUPFAM" id="SSF52172">
    <property type="entry name" value="CheY-like"/>
    <property type="match status" value="1"/>
</dbReference>
<dbReference type="SUPFAM" id="SSF81606">
    <property type="entry name" value="PP2C-like"/>
    <property type="match status" value="1"/>
</dbReference>
<dbReference type="Proteomes" id="UP000016714">
    <property type="component" value="Chromosome 2"/>
</dbReference>
<keyword evidence="2" id="KW-0597">Phosphoprotein</keyword>
<dbReference type="Pfam" id="PF00072">
    <property type="entry name" value="Response_reg"/>
    <property type="match status" value="1"/>
</dbReference>
<reference evidence="4 5" key="1">
    <citation type="journal article" date="2015" name="Genome Announc.">
        <title>Complete genome sequence of Vibrio alginolyticus ATCC 17749.</title>
        <authorList>
            <person name="Liu X.F."/>
            <person name="Cao Y."/>
            <person name="Zhang H.L."/>
            <person name="Chen Y.J."/>
            <person name="Hu C.J."/>
        </authorList>
    </citation>
    <scope>NUCLEOTIDE SEQUENCE [LARGE SCALE GENOMIC DNA]</scope>
    <source>
        <strain evidence="5">ATCC 17749 / DSM 2171 / NBRC 15630 / NCIMB 1903 / NCTC 12160 / XII-53</strain>
    </source>
</reference>
<dbReference type="GO" id="GO:0016791">
    <property type="term" value="F:phosphatase activity"/>
    <property type="evidence" value="ECO:0007669"/>
    <property type="project" value="TreeGrafter"/>
</dbReference>
<dbReference type="CDD" id="cd17574">
    <property type="entry name" value="REC_OmpR"/>
    <property type="match status" value="1"/>
</dbReference>
<dbReference type="InterPro" id="IPR052016">
    <property type="entry name" value="Bact_Sigma-Reg"/>
</dbReference>
<name>A0A2I3CRC1_VIBAX</name>
<dbReference type="PROSITE" id="PS50110">
    <property type="entry name" value="RESPONSE_REGULATORY"/>
    <property type="match status" value="1"/>
</dbReference>
<keyword evidence="1" id="KW-0378">Hydrolase</keyword>
<evidence type="ECO:0000259" key="3">
    <source>
        <dbReference type="PROSITE" id="PS50110"/>
    </source>
</evidence>
<dbReference type="InterPro" id="IPR001789">
    <property type="entry name" value="Sig_transdc_resp-reg_receiver"/>
</dbReference>
<feature type="modified residue" description="4-aspartylphosphate" evidence="2">
    <location>
        <position position="53"/>
    </location>
</feature>
<dbReference type="InterPro" id="IPR011006">
    <property type="entry name" value="CheY-like_superfamily"/>
</dbReference>
<dbReference type="InterPro" id="IPR036890">
    <property type="entry name" value="HATPase_C_sf"/>
</dbReference>
<dbReference type="SMART" id="SM00331">
    <property type="entry name" value="PP2C_SIG"/>
    <property type="match status" value="1"/>
</dbReference>
<dbReference type="HOGENOM" id="CLU_000445_43_7_6"/>
<feature type="domain" description="Response regulatory" evidence="3">
    <location>
        <begin position="3"/>
        <end position="120"/>
    </location>
</feature>
<dbReference type="CDD" id="cd16936">
    <property type="entry name" value="HATPase_RsbW-like"/>
    <property type="match status" value="1"/>
</dbReference>
<dbReference type="Gene3D" id="3.40.50.2300">
    <property type="match status" value="1"/>
</dbReference>
<protein>
    <recommendedName>
        <fullName evidence="3">Response regulatory domain-containing protein</fullName>
    </recommendedName>
</protein>
<evidence type="ECO:0000256" key="2">
    <source>
        <dbReference type="PROSITE-ProRule" id="PRU00169"/>
    </source>
</evidence>
<organism evidence="4 5">
    <name type="scientific">Vibrio alginolyticus (strain ATCC 17749 / DSM 2171 / NBRC 15630 / NCIMB 1903 / NCTC 12160 / XII-53)</name>
    <dbReference type="NCBI Taxonomy" id="1219076"/>
    <lineage>
        <taxon>Bacteria</taxon>
        <taxon>Pseudomonadati</taxon>
        <taxon>Pseudomonadota</taxon>
        <taxon>Gammaproteobacteria</taxon>
        <taxon>Vibrionales</taxon>
        <taxon>Vibrionaceae</taxon>
        <taxon>Vibrio</taxon>
    </lineage>
</organism>
<dbReference type="AlphaFoldDB" id="A0A2I3CRC1"/>
<dbReference type="Pfam" id="PF13581">
    <property type="entry name" value="HATPase_c_2"/>
    <property type="match status" value="1"/>
</dbReference>
<dbReference type="InterPro" id="IPR003594">
    <property type="entry name" value="HATPase_dom"/>
</dbReference>
<dbReference type="KEGG" id="vag:N646_4419"/>
<dbReference type="Pfam" id="PF07228">
    <property type="entry name" value="SpoIIE"/>
    <property type="match status" value="1"/>
</dbReference>
<evidence type="ECO:0000313" key="4">
    <source>
        <dbReference type="EMBL" id="AGV20228.1"/>
    </source>
</evidence>
<dbReference type="GO" id="GO:0000160">
    <property type="term" value="P:phosphorelay signal transduction system"/>
    <property type="evidence" value="ECO:0007669"/>
    <property type="project" value="InterPro"/>
</dbReference>
<sequence>MKPILLVDDSKTVLLYISSALEKQGYEVVAVEDGRAALEVLTHRPDIQFVLSDLMMPGINGIELCRQLKSKVSERYIFFVLLSSRNDQSSIVKGIDAGADDFVDKKTSVEELQARIRAGFRTLELHNKLVERNKELDAAYQTIHQDLQSASHLMEQLLPAESTIQNIQFSYVYKPCSQIGGDMLGYLELDEQHVAFYVFDVSGHGISSALMAFSIQQTLSQSQGPDSITMELRDDGYCVSEPASVIERLNRRYQQTRNSQLYFTMAYAILNTKSGRLSYCTAGHPRILVWRASTKTMEQIGDDNFIVGAMQPMEYIGNQISLDEGDALWLYSDGLIEARQGEEMFSLQRLASSIKAVCTLTVEDQVGDVFKKVQSWHSEDEFDDDASLLQVKWHGERLDLRKRMSKSEFKRTYGSSLTHSRSASKDVVRFLMGHQIPLNAIQSLELCVVELMNNAYIHSYSEIEGLPIEVECRVGDDQVSGFVELRVSDCGAPINEKTFIQHKNKQIEAPNLMDDDSWSSSGRGLMLVAQLSDLFKLEKGFENNTFVVVKRNRERN</sequence>
<dbReference type="InterPro" id="IPR036457">
    <property type="entry name" value="PPM-type-like_dom_sf"/>
</dbReference>
<dbReference type="EMBL" id="CP006719">
    <property type="protein sequence ID" value="AGV20228.1"/>
    <property type="molecule type" value="Genomic_DNA"/>
</dbReference>
<gene>
    <name evidence="4" type="ORF">N646_4419</name>
</gene>
<dbReference type="SMART" id="SM00448">
    <property type="entry name" value="REC"/>
    <property type="match status" value="1"/>
</dbReference>
<evidence type="ECO:0000313" key="5">
    <source>
        <dbReference type="Proteomes" id="UP000016714"/>
    </source>
</evidence>
<dbReference type="PANTHER" id="PTHR43156:SF2">
    <property type="entry name" value="STAGE II SPORULATION PROTEIN E"/>
    <property type="match status" value="1"/>
</dbReference>
<dbReference type="PANTHER" id="PTHR43156">
    <property type="entry name" value="STAGE II SPORULATION PROTEIN E-RELATED"/>
    <property type="match status" value="1"/>
</dbReference>